<evidence type="ECO:0000313" key="4">
    <source>
        <dbReference type="Proteomes" id="UP000306855"/>
    </source>
</evidence>
<dbReference type="EMBL" id="QZFR01000067">
    <property type="protein sequence ID" value="RXV70532.1"/>
    <property type="molecule type" value="Genomic_DNA"/>
</dbReference>
<evidence type="ECO:0000313" key="2">
    <source>
        <dbReference type="EMBL" id="TGY55931.1"/>
    </source>
</evidence>
<sequence length="116" mass="13211">MKEEMKTSIKTRLNLFPNIKAIVDKLDENILDSFIDDALNQAEDDGFTEKNIVMGATYLTAHFCHVASNENSNIQEQTAAVLTVKYFDRGGSDDYLIEYLRLKRALKTNTSSIRFL</sequence>
<name>A0A4Q2AK34_9LACO</name>
<evidence type="ECO:0000313" key="3">
    <source>
        <dbReference type="Proteomes" id="UP000289316"/>
    </source>
</evidence>
<evidence type="ECO:0000313" key="1">
    <source>
        <dbReference type="EMBL" id="RXV70532.1"/>
    </source>
</evidence>
<dbReference type="Proteomes" id="UP000289316">
    <property type="component" value="Unassembled WGS sequence"/>
</dbReference>
<reference evidence="2 4" key="2">
    <citation type="submission" date="2019-04" db="EMBL/GenBank/DDBJ databases">
        <title>Microbes associate with the intestines of laboratory mice.</title>
        <authorList>
            <person name="Navarre W."/>
            <person name="Wong E."/>
            <person name="Huang K."/>
            <person name="Tropini C."/>
            <person name="Ng K."/>
            <person name="Yu B."/>
        </authorList>
    </citation>
    <scope>NUCLEOTIDE SEQUENCE [LARGE SCALE GENOMIC DNA]</scope>
    <source>
        <strain evidence="2 4">NM26_J9</strain>
    </source>
</reference>
<dbReference type="AlphaFoldDB" id="A0A4Q2AK34"/>
<dbReference type="RefSeq" id="WP_004047517.1">
    <property type="nucleotide sequence ID" value="NZ_CABIVU010000038.1"/>
</dbReference>
<gene>
    <name evidence="1" type="ORF">D6C19_08460</name>
    <name evidence="2" type="ORF">E5340_04480</name>
</gene>
<proteinExistence type="predicted"/>
<accession>A0A4Q2AK34</accession>
<organism evidence="1 3">
    <name type="scientific">Ligilactobacillus murinus</name>
    <dbReference type="NCBI Taxonomy" id="1622"/>
    <lineage>
        <taxon>Bacteria</taxon>
        <taxon>Bacillati</taxon>
        <taxon>Bacillota</taxon>
        <taxon>Bacilli</taxon>
        <taxon>Lactobacillales</taxon>
        <taxon>Lactobacillaceae</taxon>
        <taxon>Ligilactobacillus</taxon>
    </lineage>
</organism>
<dbReference type="Proteomes" id="UP000306855">
    <property type="component" value="Unassembled WGS sequence"/>
</dbReference>
<protein>
    <submittedName>
        <fullName evidence="1">Uncharacterized protein</fullName>
    </submittedName>
</protein>
<reference evidence="1 3" key="1">
    <citation type="submission" date="2018-09" db="EMBL/GenBank/DDBJ databases">
        <title>Murine metabolic-syndrome-specific gut microbial biobank.</title>
        <authorList>
            <person name="Liu C."/>
        </authorList>
    </citation>
    <scope>NUCLEOTIDE SEQUENCE [LARGE SCALE GENOMIC DNA]</scope>
    <source>
        <strain evidence="1 3">C-30</strain>
    </source>
</reference>
<comment type="caution">
    <text evidence="1">The sequence shown here is derived from an EMBL/GenBank/DDBJ whole genome shotgun (WGS) entry which is preliminary data.</text>
</comment>
<dbReference type="OrthoDB" id="2305821at2"/>
<dbReference type="EMBL" id="SRYK01000015">
    <property type="protein sequence ID" value="TGY55931.1"/>
    <property type="molecule type" value="Genomic_DNA"/>
</dbReference>